<dbReference type="InterPro" id="IPR005501">
    <property type="entry name" value="LamB/YcsF/PxpA-like"/>
</dbReference>
<geneLocation type="plasmid" evidence="2 3">
    <name>unnamed</name>
</geneLocation>
<evidence type="ECO:0000313" key="1">
    <source>
        <dbReference type="EMBL" id="GGI27504.1"/>
    </source>
</evidence>
<evidence type="ECO:0000313" key="3">
    <source>
        <dbReference type="Proteomes" id="UP000593880"/>
    </source>
</evidence>
<reference evidence="1" key="1">
    <citation type="journal article" date="2014" name="Int. J. Syst. Evol. Microbiol.">
        <title>Complete genome sequence of Corynebacterium casei LMG S-19264T (=DSM 44701T), isolated from a smear-ripened cheese.</title>
        <authorList>
            <consortium name="US DOE Joint Genome Institute (JGI-PGF)"/>
            <person name="Walter F."/>
            <person name="Albersmeier A."/>
            <person name="Kalinowski J."/>
            <person name="Ruckert C."/>
        </authorList>
    </citation>
    <scope>NUCLEOTIDE SEQUENCE</scope>
    <source>
        <strain evidence="1">CGMCC 1.15034</strain>
    </source>
</reference>
<protein>
    <submittedName>
        <fullName evidence="2">LamB/YcsF family protein</fullName>
    </submittedName>
    <submittedName>
        <fullName evidence="1">UPF0271 protein</fullName>
    </submittedName>
</protein>
<dbReference type="SUPFAM" id="SSF88713">
    <property type="entry name" value="Glycoside hydrolase/deacetylase"/>
    <property type="match status" value="1"/>
</dbReference>
<dbReference type="RefSeq" id="WP_128929616.1">
    <property type="nucleotide sequence ID" value="NZ_BMHC01000010.1"/>
</dbReference>
<dbReference type="EMBL" id="CP030058">
    <property type="protein sequence ID" value="QOZ64203.1"/>
    <property type="molecule type" value="Genomic_DNA"/>
</dbReference>
<keyword evidence="2" id="KW-0614">Plasmid</keyword>
<dbReference type="Pfam" id="PF03746">
    <property type="entry name" value="LamB_YcsF"/>
    <property type="match status" value="1"/>
</dbReference>
<dbReference type="InterPro" id="IPR011330">
    <property type="entry name" value="Glyco_hydro/deAcase_b/a-brl"/>
</dbReference>
<organism evidence="1 4">
    <name type="scientific">Bradyrhizobium guangdongense</name>
    <dbReference type="NCBI Taxonomy" id="1325090"/>
    <lineage>
        <taxon>Bacteria</taxon>
        <taxon>Pseudomonadati</taxon>
        <taxon>Pseudomonadota</taxon>
        <taxon>Alphaproteobacteria</taxon>
        <taxon>Hyphomicrobiales</taxon>
        <taxon>Nitrobacteraceae</taxon>
        <taxon>Bradyrhizobium</taxon>
    </lineage>
</organism>
<dbReference type="GO" id="GO:0005975">
    <property type="term" value="P:carbohydrate metabolic process"/>
    <property type="evidence" value="ECO:0007669"/>
    <property type="project" value="InterPro"/>
</dbReference>
<accession>A0A410VJ62</accession>
<evidence type="ECO:0000313" key="2">
    <source>
        <dbReference type="EMBL" id="QOZ64203.1"/>
    </source>
</evidence>
<dbReference type="AlphaFoldDB" id="A0A410VJ62"/>
<name>A0A410VJ62_9BRAD</name>
<dbReference type="Gene3D" id="3.20.20.370">
    <property type="entry name" value="Glycoside hydrolase/deacetylase"/>
    <property type="match status" value="1"/>
</dbReference>
<dbReference type="Proteomes" id="UP000625079">
    <property type="component" value="Unassembled WGS sequence"/>
</dbReference>
<dbReference type="PANTHER" id="PTHR30292">
    <property type="entry name" value="UNCHARACTERIZED PROTEIN YBGL-RELATED"/>
    <property type="match status" value="1"/>
</dbReference>
<gene>
    <name evidence="1" type="ORF">GCM10010987_44720</name>
    <name evidence="2" type="ORF">XH86_35875</name>
</gene>
<reference evidence="2 3" key="2">
    <citation type="submission" date="2018-06" db="EMBL/GenBank/DDBJ databases">
        <title>Comparative genomics of rhizobia nodulating Arachis hypogaea in China.</title>
        <authorList>
            <person name="Li Y."/>
        </authorList>
    </citation>
    <scope>NUCLEOTIDE SEQUENCE [LARGE SCALE GENOMIC DNA]</scope>
    <source>
        <strain evidence="2 3">CCBAU 51658</strain>
        <plasmid evidence="2 3">unnamed</plasmid>
    </source>
</reference>
<proteinExistence type="predicted"/>
<dbReference type="EMBL" id="BMHC01000010">
    <property type="protein sequence ID" value="GGI27504.1"/>
    <property type="molecule type" value="Genomic_DNA"/>
</dbReference>
<keyword evidence="3" id="KW-1185">Reference proteome</keyword>
<evidence type="ECO:0000313" key="4">
    <source>
        <dbReference type="Proteomes" id="UP000625079"/>
    </source>
</evidence>
<dbReference type="NCBIfam" id="NF003814">
    <property type="entry name" value="PRK05406.1-3"/>
    <property type="match status" value="1"/>
</dbReference>
<dbReference type="Proteomes" id="UP000593880">
    <property type="component" value="Plasmid unnamed"/>
</dbReference>
<dbReference type="OrthoDB" id="9773478at2"/>
<sequence>MKIDINSDIGEGFGRWRLCDDAALMALISSANVACGFHAGDAVIMTDMAAQARARGVALGAHVGLPDLLGFGRVPMKIDPHDMRKHALYQLGALSAIAKAEGYKVTHAGTHGVFGMMSRETPEYLQLIFDAFKAYDPDIIVPGEPGSPWQAYARKIGLRTVGRIYADRAYEEDGSLVSRKKQGAVINDLDQIAARASQFLNDGTVTAITGKRIKLDAKSILVHSDTPGSVEIAKTLRDTIERGGGQVTPLTELVE</sequence>
<dbReference type="PANTHER" id="PTHR30292:SF0">
    <property type="entry name" value="5-OXOPROLINASE SUBUNIT A"/>
    <property type="match status" value="1"/>
</dbReference>
<reference evidence="1" key="3">
    <citation type="submission" date="2022-12" db="EMBL/GenBank/DDBJ databases">
        <authorList>
            <person name="Sun Q."/>
            <person name="Zhou Y."/>
        </authorList>
    </citation>
    <scope>NUCLEOTIDE SEQUENCE</scope>
    <source>
        <strain evidence="1">CGMCC 1.15034</strain>
    </source>
</reference>
<dbReference type="CDD" id="cd10787">
    <property type="entry name" value="LamB_YcsF_like"/>
    <property type="match status" value="1"/>
</dbReference>